<dbReference type="NCBIfam" id="NF005901">
    <property type="entry name" value="PRK07877.1"/>
    <property type="match status" value="1"/>
</dbReference>
<dbReference type="InterPro" id="IPR035985">
    <property type="entry name" value="Ubiquitin-activating_enz"/>
</dbReference>
<reference evidence="2" key="1">
    <citation type="submission" date="2021-03" db="EMBL/GenBank/DDBJ databases">
        <authorList>
            <person name="Wang G."/>
        </authorList>
    </citation>
    <scope>NUCLEOTIDE SEQUENCE</scope>
    <source>
        <strain evidence="2">KCTC 12899</strain>
    </source>
</reference>
<dbReference type="CDD" id="cd01483">
    <property type="entry name" value="E1_enzyme_family"/>
    <property type="match status" value="1"/>
</dbReference>
<dbReference type="Pfam" id="PF00899">
    <property type="entry name" value="ThiF"/>
    <property type="match status" value="1"/>
</dbReference>
<sequence length="762" mass="83789">MQVSEKKCFIEDLVSISVADHAVYRPLVFSASNPAQWHALQSLCATGRVVRFVDALGPQLRGLAGIRFPEGPLQEPAYQAWCDALLQGASPRNWGNYVFYPWTGTLVQLLPEALFRELRLNRNQNKITAAEQAVLSRQTVGLVGLSVGNAMALTMAMEGCFGAVKLADFDTLELSNMNRIRASVTDLGCAKTVLAARQIAEQDPYLQVSCFHEGIHDHNLAEFFDSPRLDVLVEECDDMALKVRLRHEAKARRIPVIMESSDRGVLDIERFDLEPDRPIFHGLVKEEAPVAARDPFARMDLALQINRIQDVSPRMLASILEIGDTLTTWPQLAADVVAGGGHVCHAVRAVALGWVQGSGRWILDGLGALQQAPLLTGPAEACTKPGPDCAVEQATPEGMNPRLHALLDAARLAPSGGNSQPWRFHVDEDGFWVRAEHAGVVQALDFDRGPTWMAHGAAVENAAIQAAAFGGRLTVSPFPFPDQPDVSARCTWSAEPDRSGLPQLAGALGARLTSRQGPPGGEAPPFPLERLRDLFPQNLSLQCWQDPAARTRMGELLAVGERIRCLHPELHRDLFHEIYRDNGAFSHRRTGIEYGELDLAPAQALAVRLLERPEVVAEVRAVNGARGLCAGFAAPIAASPALISLHLDRDRPGDWFELGRQVQRCWLSLHQNGWLVQPIGTTLFLLRLAKHRPELGFNHHEIHELERVSAALRGEFNLNTDRAVFLMRCFPGQPSPRRSRRKSLAELVRLGSPVPVSDQPAR</sequence>
<evidence type="ECO:0000313" key="3">
    <source>
        <dbReference type="Proteomes" id="UP000664417"/>
    </source>
</evidence>
<dbReference type="EMBL" id="JAFREP010000002">
    <property type="protein sequence ID" value="MBO1317431.1"/>
    <property type="molecule type" value="Genomic_DNA"/>
</dbReference>
<gene>
    <name evidence="2" type="ORF">J3U88_03095</name>
</gene>
<dbReference type="Gene3D" id="3.40.50.720">
    <property type="entry name" value="NAD(P)-binding Rossmann-like Domain"/>
    <property type="match status" value="1"/>
</dbReference>
<dbReference type="InterPro" id="IPR000594">
    <property type="entry name" value="ThiF_NAD_FAD-bd"/>
</dbReference>
<dbReference type="GO" id="GO:0061504">
    <property type="term" value="P:cyclic threonylcarbamoyladenosine biosynthetic process"/>
    <property type="evidence" value="ECO:0007669"/>
    <property type="project" value="TreeGrafter"/>
</dbReference>
<dbReference type="Gene3D" id="3.40.109.10">
    <property type="entry name" value="NADH Oxidase"/>
    <property type="match status" value="2"/>
</dbReference>
<proteinExistence type="predicted"/>
<dbReference type="GO" id="GO:0016491">
    <property type="term" value="F:oxidoreductase activity"/>
    <property type="evidence" value="ECO:0007669"/>
    <property type="project" value="InterPro"/>
</dbReference>
<dbReference type="SUPFAM" id="SSF69572">
    <property type="entry name" value="Activating enzymes of the ubiquitin-like proteins"/>
    <property type="match status" value="1"/>
</dbReference>
<accession>A0A8J7Q493</accession>
<dbReference type="CDD" id="cd02062">
    <property type="entry name" value="Nitro_FMN_reductase"/>
    <property type="match status" value="1"/>
</dbReference>
<dbReference type="SUPFAM" id="SSF55469">
    <property type="entry name" value="FMN-dependent nitroreductase-like"/>
    <property type="match status" value="1"/>
</dbReference>
<dbReference type="InterPro" id="IPR000415">
    <property type="entry name" value="Nitroreductase-like"/>
</dbReference>
<dbReference type="InterPro" id="IPR045886">
    <property type="entry name" value="ThiF/MoeB/HesA"/>
</dbReference>
<dbReference type="RefSeq" id="WP_207856667.1">
    <property type="nucleotide sequence ID" value="NZ_JAFREP010000002.1"/>
</dbReference>
<dbReference type="Proteomes" id="UP000664417">
    <property type="component" value="Unassembled WGS sequence"/>
</dbReference>
<protein>
    <submittedName>
        <fullName evidence="2">Rv1355c family protein</fullName>
    </submittedName>
</protein>
<comment type="caution">
    <text evidence="2">The sequence shown here is derived from an EMBL/GenBank/DDBJ whole genome shotgun (WGS) entry which is preliminary data.</text>
</comment>
<dbReference type="AlphaFoldDB" id="A0A8J7Q493"/>
<dbReference type="PANTHER" id="PTHR43267">
    <property type="entry name" value="TRNA THREONYLCARBAMOYLADENOSINE DEHYDRATASE"/>
    <property type="match status" value="1"/>
</dbReference>
<name>A0A8J7Q493_9BACT</name>
<evidence type="ECO:0000313" key="2">
    <source>
        <dbReference type="EMBL" id="MBO1317431.1"/>
    </source>
</evidence>
<evidence type="ECO:0000259" key="1">
    <source>
        <dbReference type="Pfam" id="PF00899"/>
    </source>
</evidence>
<dbReference type="GO" id="GO:0008641">
    <property type="term" value="F:ubiquitin-like modifier activating enzyme activity"/>
    <property type="evidence" value="ECO:0007669"/>
    <property type="project" value="InterPro"/>
</dbReference>
<feature type="domain" description="THIF-type NAD/FAD binding fold" evidence="1">
    <location>
        <begin position="122"/>
        <end position="261"/>
    </location>
</feature>
<dbReference type="GO" id="GO:0061503">
    <property type="term" value="F:tRNA threonylcarbamoyladenosine dehydratase"/>
    <property type="evidence" value="ECO:0007669"/>
    <property type="project" value="TreeGrafter"/>
</dbReference>
<keyword evidence="3" id="KW-1185">Reference proteome</keyword>
<dbReference type="PANTHER" id="PTHR43267:SF3">
    <property type="entry name" value="THIF PROTEIN"/>
    <property type="match status" value="1"/>
</dbReference>
<organism evidence="2 3">
    <name type="scientific">Acanthopleuribacter pedis</name>
    <dbReference type="NCBI Taxonomy" id="442870"/>
    <lineage>
        <taxon>Bacteria</taxon>
        <taxon>Pseudomonadati</taxon>
        <taxon>Acidobacteriota</taxon>
        <taxon>Holophagae</taxon>
        <taxon>Acanthopleuribacterales</taxon>
        <taxon>Acanthopleuribacteraceae</taxon>
        <taxon>Acanthopleuribacter</taxon>
    </lineage>
</organism>